<evidence type="ECO:0000313" key="1">
    <source>
        <dbReference type="EMBL" id="KAE8100174.1"/>
    </source>
</evidence>
<dbReference type="AlphaFoldDB" id="A0A5N6RL55"/>
<protein>
    <submittedName>
        <fullName evidence="1">Uncharacterized protein</fullName>
    </submittedName>
</protein>
<dbReference type="EMBL" id="CM017327">
    <property type="protein sequence ID" value="KAE8100174.1"/>
    <property type="molecule type" value="Genomic_DNA"/>
</dbReference>
<organism evidence="1 2">
    <name type="scientific">Carpinus fangiana</name>
    <dbReference type="NCBI Taxonomy" id="176857"/>
    <lineage>
        <taxon>Eukaryota</taxon>
        <taxon>Viridiplantae</taxon>
        <taxon>Streptophyta</taxon>
        <taxon>Embryophyta</taxon>
        <taxon>Tracheophyta</taxon>
        <taxon>Spermatophyta</taxon>
        <taxon>Magnoliopsida</taxon>
        <taxon>eudicotyledons</taxon>
        <taxon>Gunneridae</taxon>
        <taxon>Pentapetalae</taxon>
        <taxon>rosids</taxon>
        <taxon>fabids</taxon>
        <taxon>Fagales</taxon>
        <taxon>Betulaceae</taxon>
        <taxon>Carpinus</taxon>
    </lineage>
</organism>
<dbReference type="Proteomes" id="UP000327013">
    <property type="component" value="Chromosome 7"/>
</dbReference>
<evidence type="ECO:0000313" key="2">
    <source>
        <dbReference type="Proteomes" id="UP000327013"/>
    </source>
</evidence>
<proteinExistence type="predicted"/>
<name>A0A5N6RL55_9ROSI</name>
<keyword evidence="2" id="KW-1185">Reference proteome</keyword>
<gene>
    <name evidence="1" type="ORF">FH972_018099</name>
</gene>
<sequence>MRAGAPQKVVSWFGSFNLVRECLLHTFGENQVPKIMSHRQHQAGVFPRIMGTSLVEEERGG</sequence>
<reference evidence="1 2" key="1">
    <citation type="submission" date="2019-06" db="EMBL/GenBank/DDBJ databases">
        <title>A chromosomal-level reference genome of Carpinus fangiana (Coryloideae, Betulaceae).</title>
        <authorList>
            <person name="Yang X."/>
            <person name="Wang Z."/>
            <person name="Zhang L."/>
            <person name="Hao G."/>
            <person name="Liu J."/>
            <person name="Yang Y."/>
        </authorList>
    </citation>
    <scope>NUCLEOTIDE SEQUENCE [LARGE SCALE GENOMIC DNA]</scope>
    <source>
        <strain evidence="1">Cfa_2016G</strain>
        <tissue evidence="1">Leaf</tissue>
    </source>
</reference>
<accession>A0A5N6RL55</accession>